<dbReference type="Proteomes" id="UP000824410">
    <property type="component" value="Unassembled WGS sequence"/>
</dbReference>
<protein>
    <submittedName>
        <fullName evidence="1">Uncharacterized protein</fullName>
    </submittedName>
</protein>
<dbReference type="RefSeq" id="WP_131680106.1">
    <property type="nucleotide sequence ID" value="NZ_SHCZ01000003.1"/>
</dbReference>
<proteinExistence type="predicted"/>
<name>A0AAP2K3R2_PRORE</name>
<gene>
    <name evidence="1" type="ORF">EX242_21820</name>
</gene>
<accession>A0AAP2K3R2</accession>
<dbReference type="EMBL" id="SHDO01000038">
    <property type="protein sequence ID" value="MBX6982882.1"/>
    <property type="molecule type" value="Genomic_DNA"/>
</dbReference>
<sequence>MNHKFSCKTCEHPVEALQGQSAPLKQDEYGLLFVDVILACPHCAEHYHVEVATSALKIASSYQYKERI</sequence>
<evidence type="ECO:0000313" key="2">
    <source>
        <dbReference type="Proteomes" id="UP000824410"/>
    </source>
</evidence>
<reference evidence="1" key="1">
    <citation type="submission" date="2019-02" db="EMBL/GenBank/DDBJ databases">
        <title>Genomic characterization of isolates from hospital effluents in KZN, South Africa.</title>
        <authorList>
            <person name="Ntshobeni N."/>
            <person name="Allam M."/>
            <person name="Ismail A."/>
            <person name="Amoako D."/>
            <person name="Essack S."/>
            <person name="Chenia H."/>
        </authorList>
    </citation>
    <scope>NUCLEOTIDE SEQUENCE</scope>
    <source>
        <strain evidence="1">AFE97_S1</strain>
    </source>
</reference>
<comment type="caution">
    <text evidence="1">The sequence shown here is derived from an EMBL/GenBank/DDBJ whole genome shotgun (WGS) entry which is preliminary data.</text>
</comment>
<evidence type="ECO:0000313" key="1">
    <source>
        <dbReference type="EMBL" id="MBX6982882.1"/>
    </source>
</evidence>
<organism evidence="1 2">
    <name type="scientific">Providencia rettgeri</name>
    <dbReference type="NCBI Taxonomy" id="587"/>
    <lineage>
        <taxon>Bacteria</taxon>
        <taxon>Pseudomonadati</taxon>
        <taxon>Pseudomonadota</taxon>
        <taxon>Gammaproteobacteria</taxon>
        <taxon>Enterobacterales</taxon>
        <taxon>Morganellaceae</taxon>
        <taxon>Providencia</taxon>
    </lineage>
</organism>
<dbReference type="AlphaFoldDB" id="A0AAP2K3R2"/>